<dbReference type="InterPro" id="IPR001375">
    <property type="entry name" value="Peptidase_S9_cat"/>
</dbReference>
<proteinExistence type="inferred from homology"/>
<evidence type="ECO:0000256" key="3">
    <source>
        <dbReference type="ARBA" id="ARBA00022801"/>
    </source>
</evidence>
<feature type="domain" description="Peptidase S9 prolyl oligopeptidase catalytic" evidence="4">
    <location>
        <begin position="458"/>
        <end position="667"/>
    </location>
</feature>
<dbReference type="PANTHER" id="PTHR42776:SF27">
    <property type="entry name" value="DIPEPTIDYL PEPTIDASE FAMILY MEMBER 6"/>
    <property type="match status" value="1"/>
</dbReference>
<dbReference type="RefSeq" id="WP_246451765.1">
    <property type="nucleotide sequence ID" value="NZ_CP058559.1"/>
</dbReference>
<dbReference type="Proteomes" id="UP000516160">
    <property type="component" value="Chromosome"/>
</dbReference>
<name>A0A7G9W9V5_ALKCA</name>
<dbReference type="Pfam" id="PF00326">
    <property type="entry name" value="Peptidase_S9"/>
    <property type="match status" value="1"/>
</dbReference>
<keyword evidence="3" id="KW-0378">Hydrolase</keyword>
<dbReference type="GO" id="GO:0004252">
    <property type="term" value="F:serine-type endopeptidase activity"/>
    <property type="evidence" value="ECO:0007669"/>
    <property type="project" value="TreeGrafter"/>
</dbReference>
<dbReference type="GO" id="GO:0006508">
    <property type="term" value="P:proteolysis"/>
    <property type="evidence" value="ECO:0007669"/>
    <property type="project" value="UniProtKB-KW"/>
</dbReference>
<evidence type="ECO:0000313" key="5">
    <source>
        <dbReference type="EMBL" id="QNO15467.1"/>
    </source>
</evidence>
<evidence type="ECO:0000256" key="2">
    <source>
        <dbReference type="ARBA" id="ARBA00022670"/>
    </source>
</evidence>
<dbReference type="EMBL" id="CP058559">
    <property type="protein sequence ID" value="QNO15467.1"/>
    <property type="molecule type" value="Genomic_DNA"/>
</dbReference>
<dbReference type="AlphaFoldDB" id="A0A7G9W9V5"/>
<gene>
    <name evidence="5" type="ORF">HYG86_12165</name>
</gene>
<dbReference type="KEGG" id="acae:HYG86_12165"/>
<dbReference type="InterPro" id="IPR011042">
    <property type="entry name" value="6-blade_b-propeller_TolB-like"/>
</dbReference>
<evidence type="ECO:0000259" key="4">
    <source>
        <dbReference type="Pfam" id="PF00326"/>
    </source>
</evidence>
<comment type="similarity">
    <text evidence="1">Belongs to the peptidase S9C family.</text>
</comment>
<dbReference type="SUPFAM" id="SSF82171">
    <property type="entry name" value="DPP6 N-terminal domain-like"/>
    <property type="match status" value="1"/>
</dbReference>
<reference evidence="5 6" key="1">
    <citation type="submission" date="2020-07" db="EMBL/GenBank/DDBJ databases">
        <title>Alkalicella. sp. LB2 genome.</title>
        <authorList>
            <person name="Postec A."/>
            <person name="Quemeneur M."/>
        </authorList>
    </citation>
    <scope>NUCLEOTIDE SEQUENCE [LARGE SCALE GENOMIC DNA]</scope>
    <source>
        <strain evidence="5 6">LB2</strain>
    </source>
</reference>
<keyword evidence="6" id="KW-1185">Reference proteome</keyword>
<dbReference type="FunFam" id="3.40.50.1820:FF:000028">
    <property type="entry name" value="S9 family peptidase"/>
    <property type="match status" value="1"/>
</dbReference>
<organism evidence="5 6">
    <name type="scientific">Alkalicella caledoniensis</name>
    <dbReference type="NCBI Taxonomy" id="2731377"/>
    <lineage>
        <taxon>Bacteria</taxon>
        <taxon>Bacillati</taxon>
        <taxon>Bacillota</taxon>
        <taxon>Clostridia</taxon>
        <taxon>Eubacteriales</taxon>
        <taxon>Proteinivoracaceae</taxon>
        <taxon>Alkalicella</taxon>
    </lineage>
</organism>
<protein>
    <submittedName>
        <fullName evidence="5">S9 family peptidase</fullName>
    </submittedName>
</protein>
<dbReference type="SUPFAM" id="SSF53474">
    <property type="entry name" value="alpha/beta-Hydrolases"/>
    <property type="match status" value="1"/>
</dbReference>
<evidence type="ECO:0000313" key="6">
    <source>
        <dbReference type="Proteomes" id="UP000516160"/>
    </source>
</evidence>
<accession>A0A7G9W9V5</accession>
<dbReference type="Gene3D" id="2.120.10.30">
    <property type="entry name" value="TolB, C-terminal domain"/>
    <property type="match status" value="2"/>
</dbReference>
<dbReference type="Gene3D" id="3.40.50.1820">
    <property type="entry name" value="alpha/beta hydrolase"/>
    <property type="match status" value="1"/>
</dbReference>
<dbReference type="InterPro" id="IPR029058">
    <property type="entry name" value="AB_hydrolase_fold"/>
</dbReference>
<sequence length="667" mass="76383">MKSLKLEEFTRYKFLSGIELSPKGKHAGFVVHGSNLEDNNYNSNLWLYNLKSEGLTQLTALDKESNFIWLEDGDSIIFPTVRDEKDKKKLESGESFTQYYKININGGEAQKFFKIDKRVTSIKQVDQSNFAFAGIFDHNEEDLSSLNEEEKAKELKKKKEEKDYQVIEEIPFWSNGGGFTNKKRNRLYIYDLKTNEYKAISEATHSVNTYIVSPNKGKILFTTQSFEGVVSLSTGIYLYDIATQSTKTLLQEGEYACGYTDFIDEGSIVFAGTKGEVYGMNENRKFFQLDIESGEVTCLTPELDAGLYNSVGSDCRYGGSTSYKVEDGNLYFVTTEGENSYLNKLNIKDKTIKKITHGEGSIDGFDVIGGNIVFIGLRGLKLQELYSLEDQEKQITNFNQWVMDEIKLSIPEALTFENSDGITIDGWVLKPVDFDDNKKYPAILNIHGGPKTVYGTVFYHEMQYWANEGYFVFFCNPRGSDGKGNEFADIRGKYGTVDYDDLMQFTDEVLAKYPNIDEDRVGVTGGSYGGFMTNWIIGHTHRFKAAASQRSISNWISKFGTTDIGFFFVDDQQGGTPWNNVDKLWWHSPMRYADKVKTPTLFIHSDEDYRCWTPEAYQMFTSIKYHGVEARMCIFKGENHELSRSGKPKHRIRRLEEITNWFNRYLK</sequence>
<dbReference type="PANTHER" id="PTHR42776">
    <property type="entry name" value="SERINE PEPTIDASE S9 FAMILY MEMBER"/>
    <property type="match status" value="1"/>
</dbReference>
<keyword evidence="2" id="KW-0645">Protease</keyword>
<evidence type="ECO:0000256" key="1">
    <source>
        <dbReference type="ARBA" id="ARBA00010040"/>
    </source>
</evidence>